<dbReference type="SUPFAM" id="SSF46689">
    <property type="entry name" value="Homeodomain-like"/>
    <property type="match status" value="1"/>
</dbReference>
<accession>A0A7D5YAW5</accession>
<name>A0A7D5YAW5_9ACTN</name>
<dbReference type="GO" id="GO:0003677">
    <property type="term" value="F:DNA binding"/>
    <property type="evidence" value="ECO:0007669"/>
    <property type="project" value="UniProtKB-UniRule"/>
</dbReference>
<dbReference type="AlphaFoldDB" id="A0A7D5YAW5"/>
<protein>
    <submittedName>
        <fullName evidence="4">TetR/AcrR family transcriptional regulator C-terminal domain-containing protein</fullName>
    </submittedName>
</protein>
<dbReference type="Gene3D" id="1.10.357.10">
    <property type="entry name" value="Tetracycline Repressor, domain 2"/>
    <property type="match status" value="1"/>
</dbReference>
<dbReference type="InterPro" id="IPR001647">
    <property type="entry name" value="HTH_TetR"/>
</dbReference>
<proteinExistence type="predicted"/>
<sequence length="229" mass="25029">MPETSSAPFHVGLTPDRVIDAALDLTRESHLFGWSIRDLGRRLNVAPSVIYHHVGGKDRIARHVVERVLATLVTPPVDLEWQAWFRELLDSSYPAVSSHPGVAKWLLMHGPTFPSVVPVIDAGVRVLQRAGFGDRAGLAYAALLNNAMLTISIGDERLVHEDDGPRDHASMMEEFRRAAAHSPGVAVLAEAFITPFAQGGETAARQREDYYRFVNQTTIAGLSTMLAGS</sequence>
<evidence type="ECO:0000256" key="1">
    <source>
        <dbReference type="ARBA" id="ARBA00023125"/>
    </source>
</evidence>
<feature type="domain" description="HTH tetR-type" evidence="3">
    <location>
        <begin position="12"/>
        <end position="72"/>
    </location>
</feature>
<gene>
    <name evidence="4" type="ORF">HZU44_19375</name>
</gene>
<dbReference type="PROSITE" id="PS50977">
    <property type="entry name" value="HTH_TETR_2"/>
    <property type="match status" value="1"/>
</dbReference>
<evidence type="ECO:0000256" key="2">
    <source>
        <dbReference type="PROSITE-ProRule" id="PRU00335"/>
    </source>
</evidence>
<dbReference type="EMBL" id="CP058905">
    <property type="protein sequence ID" value="QLJ97017.1"/>
    <property type="molecule type" value="Genomic_DNA"/>
</dbReference>
<dbReference type="SUPFAM" id="SSF48498">
    <property type="entry name" value="Tetracyclin repressor-like, C-terminal domain"/>
    <property type="match status" value="1"/>
</dbReference>
<evidence type="ECO:0000313" key="4">
    <source>
        <dbReference type="EMBL" id="QLJ97017.1"/>
    </source>
</evidence>
<dbReference type="InterPro" id="IPR009057">
    <property type="entry name" value="Homeodomain-like_sf"/>
</dbReference>
<keyword evidence="1 2" id="KW-0238">DNA-binding</keyword>
<reference evidence="4" key="1">
    <citation type="submission" date="2020-08" db="EMBL/GenBank/DDBJ databases">
        <title>A bifunctional nitrone conjugated secondary metabolite targeting the ribosome.</title>
        <authorList>
            <person name="Limbrick E.M."/>
            <person name="Graf M."/>
            <person name="Derewacz D.K."/>
            <person name="Nguyen F."/>
            <person name="Spraggins J.M."/>
            <person name="Wieland M."/>
            <person name="Ynigez-Gutierrez A.E."/>
            <person name="Reisman B.J."/>
            <person name="Zinshteyn B."/>
            <person name="McCulloch K."/>
            <person name="Iverson T.M."/>
            <person name="Green R."/>
            <person name="Wilson D.N."/>
            <person name="Bachmann B.O."/>
        </authorList>
    </citation>
    <scope>NUCLEOTIDE SEQUENCE</scope>
    <source>
        <strain evidence="4">Africana</strain>
    </source>
</reference>
<dbReference type="InterPro" id="IPR036271">
    <property type="entry name" value="Tet_transcr_reg_TetR-rel_C_sf"/>
</dbReference>
<evidence type="ECO:0000259" key="3">
    <source>
        <dbReference type="PROSITE" id="PS50977"/>
    </source>
</evidence>
<organism evidence="4">
    <name type="scientific">Micromonospora carbonacea</name>
    <dbReference type="NCBI Taxonomy" id="47853"/>
    <lineage>
        <taxon>Bacteria</taxon>
        <taxon>Bacillati</taxon>
        <taxon>Actinomycetota</taxon>
        <taxon>Actinomycetes</taxon>
        <taxon>Micromonosporales</taxon>
        <taxon>Micromonosporaceae</taxon>
        <taxon>Micromonospora</taxon>
    </lineage>
</organism>
<feature type="DNA-binding region" description="H-T-H motif" evidence="2">
    <location>
        <begin position="35"/>
        <end position="54"/>
    </location>
</feature>